<feature type="non-terminal residue" evidence="1">
    <location>
        <position position="1"/>
    </location>
</feature>
<proteinExistence type="predicted"/>
<evidence type="ECO:0000313" key="2">
    <source>
        <dbReference type="Proteomes" id="UP000265520"/>
    </source>
</evidence>
<keyword evidence="2" id="KW-1185">Reference proteome</keyword>
<comment type="caution">
    <text evidence="1">The sequence shown here is derived from an EMBL/GenBank/DDBJ whole genome shotgun (WGS) entry which is preliminary data.</text>
</comment>
<evidence type="ECO:0000313" key="1">
    <source>
        <dbReference type="EMBL" id="MCI48200.1"/>
    </source>
</evidence>
<dbReference type="Proteomes" id="UP000265520">
    <property type="component" value="Unassembled WGS sequence"/>
</dbReference>
<reference evidence="1 2" key="1">
    <citation type="journal article" date="2018" name="Front. Plant Sci.">
        <title>Red Clover (Trifolium pratense) and Zigzag Clover (T. medium) - A Picture of Genomic Similarities and Differences.</title>
        <authorList>
            <person name="Dluhosova J."/>
            <person name="Istvanek J."/>
            <person name="Nedelnik J."/>
            <person name="Repkova J."/>
        </authorList>
    </citation>
    <scope>NUCLEOTIDE SEQUENCE [LARGE SCALE GENOMIC DNA]</scope>
    <source>
        <strain evidence="2">cv. 10/8</strain>
        <tissue evidence="1">Leaf</tissue>
    </source>
</reference>
<accession>A0A392SJU9</accession>
<protein>
    <submittedName>
        <fullName evidence="1">Uncharacterized protein</fullName>
    </submittedName>
</protein>
<name>A0A392SJU9_9FABA</name>
<sequence length="31" mass="3446">EWRSGGKCGRSNLLKQLPYDRAQAIISTSPL</sequence>
<dbReference type="EMBL" id="LXQA010382911">
    <property type="protein sequence ID" value="MCI48200.1"/>
    <property type="molecule type" value="Genomic_DNA"/>
</dbReference>
<organism evidence="1 2">
    <name type="scientific">Trifolium medium</name>
    <dbReference type="NCBI Taxonomy" id="97028"/>
    <lineage>
        <taxon>Eukaryota</taxon>
        <taxon>Viridiplantae</taxon>
        <taxon>Streptophyta</taxon>
        <taxon>Embryophyta</taxon>
        <taxon>Tracheophyta</taxon>
        <taxon>Spermatophyta</taxon>
        <taxon>Magnoliopsida</taxon>
        <taxon>eudicotyledons</taxon>
        <taxon>Gunneridae</taxon>
        <taxon>Pentapetalae</taxon>
        <taxon>rosids</taxon>
        <taxon>fabids</taxon>
        <taxon>Fabales</taxon>
        <taxon>Fabaceae</taxon>
        <taxon>Papilionoideae</taxon>
        <taxon>50 kb inversion clade</taxon>
        <taxon>NPAAA clade</taxon>
        <taxon>Hologalegina</taxon>
        <taxon>IRL clade</taxon>
        <taxon>Trifolieae</taxon>
        <taxon>Trifolium</taxon>
    </lineage>
</organism>
<dbReference type="AlphaFoldDB" id="A0A392SJU9"/>